<dbReference type="Proteomes" id="UP000789405">
    <property type="component" value="Unassembled WGS sequence"/>
</dbReference>
<evidence type="ECO:0000313" key="1">
    <source>
        <dbReference type="EMBL" id="CAG8641995.1"/>
    </source>
</evidence>
<dbReference type="AlphaFoldDB" id="A0A9N9DK74"/>
<keyword evidence="2" id="KW-1185">Reference proteome</keyword>
<protein>
    <submittedName>
        <fullName evidence="1">18606_t:CDS:1</fullName>
    </submittedName>
</protein>
<gene>
    <name evidence="1" type="ORF">DERYTH_LOCUS9708</name>
</gene>
<name>A0A9N9DK74_9GLOM</name>
<sequence length="104" mass="12093">MHLAKECEGESIDDKIRSKYLEIVVQRQLLKEKISSKNQSKKQKISINNYWKNENQFLASSKKEAIDRTIIKAFAMLIKINWETGKYLKTADNLTLGLDSWTNS</sequence>
<accession>A0A9N9DK74</accession>
<proteinExistence type="predicted"/>
<dbReference type="EMBL" id="CAJVPY010005392">
    <property type="protein sequence ID" value="CAG8641995.1"/>
    <property type="molecule type" value="Genomic_DNA"/>
</dbReference>
<evidence type="ECO:0000313" key="2">
    <source>
        <dbReference type="Proteomes" id="UP000789405"/>
    </source>
</evidence>
<reference evidence="1" key="1">
    <citation type="submission" date="2021-06" db="EMBL/GenBank/DDBJ databases">
        <authorList>
            <person name="Kallberg Y."/>
            <person name="Tangrot J."/>
            <person name="Rosling A."/>
        </authorList>
    </citation>
    <scope>NUCLEOTIDE SEQUENCE</scope>
    <source>
        <strain evidence="1">MA453B</strain>
    </source>
</reference>
<comment type="caution">
    <text evidence="1">The sequence shown here is derived from an EMBL/GenBank/DDBJ whole genome shotgun (WGS) entry which is preliminary data.</text>
</comment>
<organism evidence="1 2">
    <name type="scientific">Dentiscutata erythropus</name>
    <dbReference type="NCBI Taxonomy" id="1348616"/>
    <lineage>
        <taxon>Eukaryota</taxon>
        <taxon>Fungi</taxon>
        <taxon>Fungi incertae sedis</taxon>
        <taxon>Mucoromycota</taxon>
        <taxon>Glomeromycotina</taxon>
        <taxon>Glomeromycetes</taxon>
        <taxon>Diversisporales</taxon>
        <taxon>Gigasporaceae</taxon>
        <taxon>Dentiscutata</taxon>
    </lineage>
</organism>